<dbReference type="RefSeq" id="WP_028124583.1">
    <property type="nucleotide sequence ID" value="NZ_CP024964.1"/>
</dbReference>
<evidence type="ECO:0008006" key="4">
    <source>
        <dbReference type="Google" id="ProtNLM"/>
    </source>
</evidence>
<name>A0A2K8NVE1_9MOLU</name>
<evidence type="ECO:0000256" key="1">
    <source>
        <dbReference type="SAM" id="Phobius"/>
    </source>
</evidence>
<dbReference type="AlphaFoldDB" id="A0A2K8NVE1"/>
<dbReference type="KEGG" id="eml:EMELA_v1c02420"/>
<proteinExistence type="predicted"/>
<evidence type="ECO:0000313" key="3">
    <source>
        <dbReference type="Proteomes" id="UP000231896"/>
    </source>
</evidence>
<dbReference type="Proteomes" id="UP000231896">
    <property type="component" value="Chromosome"/>
</dbReference>
<dbReference type="EMBL" id="CP024964">
    <property type="protein sequence ID" value="ATZ17815.1"/>
    <property type="molecule type" value="Genomic_DNA"/>
</dbReference>
<feature type="transmembrane region" description="Helical" evidence="1">
    <location>
        <begin position="22"/>
        <end position="43"/>
    </location>
</feature>
<keyword evidence="3" id="KW-1185">Reference proteome</keyword>
<keyword evidence="1" id="KW-0472">Membrane</keyword>
<protein>
    <recommendedName>
        <fullName evidence="4">Transmembrane protein</fullName>
    </recommendedName>
</protein>
<evidence type="ECO:0000313" key="2">
    <source>
        <dbReference type="EMBL" id="ATZ17815.1"/>
    </source>
</evidence>
<reference evidence="2 3" key="1">
    <citation type="submission" date="2017-11" db="EMBL/GenBank/DDBJ databases">
        <title>Genome sequence of Entomoplasma melaleucae M1 (ATCC 49191).</title>
        <authorList>
            <person name="Lo W.-S."/>
            <person name="Gasparich G.E."/>
            <person name="Kuo C.-H."/>
        </authorList>
    </citation>
    <scope>NUCLEOTIDE SEQUENCE [LARGE SCALE GENOMIC DNA]</scope>
    <source>
        <strain evidence="2 3">M1</strain>
    </source>
</reference>
<keyword evidence="1" id="KW-1133">Transmembrane helix</keyword>
<accession>A0A2K8NVE1</accession>
<organism evidence="2 3">
    <name type="scientific">Mesoplasma melaleucae</name>
    <dbReference type="NCBI Taxonomy" id="81459"/>
    <lineage>
        <taxon>Bacteria</taxon>
        <taxon>Bacillati</taxon>
        <taxon>Mycoplasmatota</taxon>
        <taxon>Mollicutes</taxon>
        <taxon>Entomoplasmatales</taxon>
        <taxon>Entomoplasmataceae</taxon>
        <taxon>Mesoplasma</taxon>
    </lineage>
</organism>
<sequence>MTLYASDGTIDWTQLMGLINNLFGSFLMIVGFAVAAFSIWAIVRVGAKIIALSNDEDADSSAKKKMLVQLGWIVFGLIISLGAGLFGTVIVATGMQLFQPPEIPIP</sequence>
<gene>
    <name evidence="2" type="ORF">EMELA_v1c02420</name>
</gene>
<feature type="transmembrane region" description="Helical" evidence="1">
    <location>
        <begin position="70"/>
        <end position="98"/>
    </location>
</feature>
<keyword evidence="1" id="KW-0812">Transmembrane</keyword>